<dbReference type="AlphaFoldDB" id="A0A8H6RSC5"/>
<reference evidence="3" key="1">
    <citation type="submission" date="2020-04" db="EMBL/GenBank/DDBJ databases">
        <title>Draft genome resource of the tomato pathogen Pseudocercospora fuligena.</title>
        <authorList>
            <person name="Zaccaron A."/>
        </authorList>
    </citation>
    <scope>NUCLEOTIDE SEQUENCE</scope>
    <source>
        <strain evidence="3">PF001</strain>
    </source>
</reference>
<name>A0A8H6RSC5_9PEZI</name>
<proteinExistence type="predicted"/>
<feature type="region of interest" description="Disordered" evidence="1">
    <location>
        <begin position="108"/>
        <end position="213"/>
    </location>
</feature>
<dbReference type="EMBL" id="JABCIY010000011">
    <property type="protein sequence ID" value="KAF7197551.1"/>
    <property type="molecule type" value="Genomic_DNA"/>
</dbReference>
<gene>
    <name evidence="3" type="ORF">HII31_01054</name>
</gene>
<keyword evidence="2" id="KW-0472">Membrane</keyword>
<evidence type="ECO:0000256" key="2">
    <source>
        <dbReference type="SAM" id="Phobius"/>
    </source>
</evidence>
<evidence type="ECO:0000256" key="1">
    <source>
        <dbReference type="SAM" id="MobiDB-lite"/>
    </source>
</evidence>
<comment type="caution">
    <text evidence="3">The sequence shown here is derived from an EMBL/GenBank/DDBJ whole genome shotgun (WGS) entry which is preliminary data.</text>
</comment>
<protein>
    <recommendedName>
        <fullName evidence="5">Transmembrane protein</fullName>
    </recommendedName>
</protein>
<evidence type="ECO:0000313" key="3">
    <source>
        <dbReference type="EMBL" id="KAF7197551.1"/>
    </source>
</evidence>
<feature type="compositionally biased region" description="Basic and acidic residues" evidence="1">
    <location>
        <begin position="120"/>
        <end position="134"/>
    </location>
</feature>
<sequence length="213" mass="22980">MAGFLGCLSSLSTTQSGSYCIPESGRTISYTYRPTRTLYTQAAYTTPAIVLYNDSVVPIGVQMESRRSRNAKIAIAVVVPVVFLVLVIALVVFCLKRRRRKRANIAEASTGARENTNASLDRKYEKAAHHDVAEKPVSGALHSNGPAELGDSGQTDHHELHGDQPSYLAKQPAPTDSSRSELEDSSRAEIGYSTRAPAEVPVVLQPGAGQIQK</sequence>
<dbReference type="Proteomes" id="UP000660729">
    <property type="component" value="Unassembled WGS sequence"/>
</dbReference>
<keyword evidence="2" id="KW-0812">Transmembrane</keyword>
<evidence type="ECO:0008006" key="5">
    <source>
        <dbReference type="Google" id="ProtNLM"/>
    </source>
</evidence>
<keyword evidence="4" id="KW-1185">Reference proteome</keyword>
<feature type="compositionally biased region" description="Basic and acidic residues" evidence="1">
    <location>
        <begin position="178"/>
        <end position="187"/>
    </location>
</feature>
<evidence type="ECO:0000313" key="4">
    <source>
        <dbReference type="Proteomes" id="UP000660729"/>
    </source>
</evidence>
<feature type="transmembrane region" description="Helical" evidence="2">
    <location>
        <begin position="73"/>
        <end position="95"/>
    </location>
</feature>
<organism evidence="3 4">
    <name type="scientific">Pseudocercospora fuligena</name>
    <dbReference type="NCBI Taxonomy" id="685502"/>
    <lineage>
        <taxon>Eukaryota</taxon>
        <taxon>Fungi</taxon>
        <taxon>Dikarya</taxon>
        <taxon>Ascomycota</taxon>
        <taxon>Pezizomycotina</taxon>
        <taxon>Dothideomycetes</taxon>
        <taxon>Dothideomycetidae</taxon>
        <taxon>Mycosphaerellales</taxon>
        <taxon>Mycosphaerellaceae</taxon>
        <taxon>Pseudocercospora</taxon>
    </lineage>
</organism>
<accession>A0A8H6RSC5</accession>
<keyword evidence="2" id="KW-1133">Transmembrane helix</keyword>